<proteinExistence type="predicted"/>
<sequence length="107" mass="11785">MKKPLLYLLISLLCFQLLSCSEDDNLPLVDTAVLIDSDDYNSALSDNYAIRSIEINGDFLTVKFSSSGCGGESWKVKLIDSGSVAYSNPPQRYLVLSLENNAVLNNF</sequence>
<name>A0A1H6A917_9BACT</name>
<reference evidence="3" key="1">
    <citation type="submission" date="2016-10" db="EMBL/GenBank/DDBJ databases">
        <authorList>
            <person name="Varghese N."/>
            <person name="Submissions S."/>
        </authorList>
    </citation>
    <scope>NUCLEOTIDE SEQUENCE [LARGE SCALE GENOMIC DNA]</scope>
    <source>
        <strain evidence="3">DSM 17298</strain>
    </source>
</reference>
<keyword evidence="3" id="KW-1185">Reference proteome</keyword>
<accession>A0A1H6A917</accession>
<organism evidence="2 3">
    <name type="scientific">Algoriphagus boritolerans DSM 17298 = JCM 18970</name>
    <dbReference type="NCBI Taxonomy" id="1120964"/>
    <lineage>
        <taxon>Bacteria</taxon>
        <taxon>Pseudomonadati</taxon>
        <taxon>Bacteroidota</taxon>
        <taxon>Cytophagia</taxon>
        <taxon>Cytophagales</taxon>
        <taxon>Cyclobacteriaceae</taxon>
        <taxon>Algoriphagus</taxon>
    </lineage>
</organism>
<gene>
    <name evidence="2" type="ORF">SAMN03080598_03979</name>
</gene>
<dbReference type="Proteomes" id="UP000236736">
    <property type="component" value="Unassembled WGS sequence"/>
</dbReference>
<dbReference type="RefSeq" id="WP_103926534.1">
    <property type="nucleotide sequence ID" value="NZ_FNVR01000038.1"/>
</dbReference>
<protein>
    <submittedName>
        <fullName evidence="2">Uncharacterized protein</fullName>
    </submittedName>
</protein>
<feature type="chain" id="PRO_5009292427" evidence="1">
    <location>
        <begin position="20"/>
        <end position="107"/>
    </location>
</feature>
<evidence type="ECO:0000313" key="3">
    <source>
        <dbReference type="Proteomes" id="UP000236736"/>
    </source>
</evidence>
<dbReference type="OrthoDB" id="1493159at2"/>
<feature type="signal peptide" evidence="1">
    <location>
        <begin position="1"/>
        <end position="19"/>
    </location>
</feature>
<keyword evidence="1" id="KW-0732">Signal</keyword>
<evidence type="ECO:0000313" key="2">
    <source>
        <dbReference type="EMBL" id="SEG44694.1"/>
    </source>
</evidence>
<dbReference type="AlphaFoldDB" id="A0A1H6A917"/>
<evidence type="ECO:0000256" key="1">
    <source>
        <dbReference type="SAM" id="SignalP"/>
    </source>
</evidence>
<dbReference type="EMBL" id="FNVR01000038">
    <property type="protein sequence ID" value="SEG44694.1"/>
    <property type="molecule type" value="Genomic_DNA"/>
</dbReference>